<name>A0A2A6CBP4_PRIPA</name>
<dbReference type="InterPro" id="IPR005302">
    <property type="entry name" value="MoCF_Sase_C"/>
</dbReference>
<proteinExistence type="predicted"/>
<dbReference type="PANTHER" id="PTHR36930">
    <property type="entry name" value="METAL-SULFUR CLUSTER BIOSYNTHESIS PROTEINS YUAD-RELATED"/>
    <property type="match status" value="1"/>
</dbReference>
<protein>
    <submittedName>
        <fullName evidence="1">MOSC domain-containing protein</fullName>
    </submittedName>
</protein>
<dbReference type="InterPro" id="IPR005303">
    <property type="entry name" value="MOCOS_middle"/>
</dbReference>
<dbReference type="Pfam" id="PF03473">
    <property type="entry name" value="MOSC"/>
    <property type="match status" value="1"/>
</dbReference>
<evidence type="ECO:0000313" key="2">
    <source>
        <dbReference type="Proteomes" id="UP000005239"/>
    </source>
</evidence>
<dbReference type="SUPFAM" id="SSF50800">
    <property type="entry name" value="PK beta-barrel domain-like"/>
    <property type="match status" value="1"/>
</dbReference>
<sequence>MLLEDRKVLFACISGTIISYNLLRTLYSSRHTDDWVPVGTVKNLWVHPIKSCKRKEVFSLYCDDLGPRYGENRDREFVAIEGATGTMLTARTAPRMMLIDTDVVDGVLAVSTPDGSSAHVVLSEVIERRIVHRATKNGTQCDGLDCGDEVAQLFNDYLQMSDIRLIYYRPDLFNGRPCTTDPGWWNNPVPKRSDTVRYVDLSPYHISTEESLIALNKELETPVASTWFRANIVVDHSSAWDEDRWAEIRMGDVVLQCYKPCTRFRLAPDGPLREKHGQSPIFGVNAGLLKPGYVHLGQTVYVKYKPSPF</sequence>
<accession>A0A2A6CBP4</accession>
<gene>
    <name evidence="1" type="primary">WBGene00106848</name>
</gene>
<accession>A0A8R1UCN8</accession>
<reference evidence="2" key="1">
    <citation type="journal article" date="2008" name="Nat. Genet.">
        <title>The Pristionchus pacificus genome provides a unique perspective on nematode lifestyle and parasitism.</title>
        <authorList>
            <person name="Dieterich C."/>
            <person name="Clifton S.W."/>
            <person name="Schuster L.N."/>
            <person name="Chinwalla A."/>
            <person name="Delehaunty K."/>
            <person name="Dinkelacker I."/>
            <person name="Fulton L."/>
            <person name="Fulton R."/>
            <person name="Godfrey J."/>
            <person name="Minx P."/>
            <person name="Mitreva M."/>
            <person name="Roeseler W."/>
            <person name="Tian H."/>
            <person name="Witte H."/>
            <person name="Yang S.P."/>
            <person name="Wilson R.K."/>
            <person name="Sommer R.J."/>
        </authorList>
    </citation>
    <scope>NUCLEOTIDE SEQUENCE [LARGE SCALE GENOMIC DNA]</scope>
    <source>
        <strain evidence="2">PS312</strain>
    </source>
</reference>
<dbReference type="GO" id="GO:0030170">
    <property type="term" value="F:pyridoxal phosphate binding"/>
    <property type="evidence" value="ECO:0007669"/>
    <property type="project" value="InterPro"/>
</dbReference>
<keyword evidence="2" id="KW-1185">Reference proteome</keyword>
<dbReference type="GO" id="GO:0003824">
    <property type="term" value="F:catalytic activity"/>
    <property type="evidence" value="ECO:0007669"/>
    <property type="project" value="InterPro"/>
</dbReference>
<organism evidence="1 2">
    <name type="scientific">Pristionchus pacificus</name>
    <name type="common">Parasitic nematode worm</name>
    <dbReference type="NCBI Taxonomy" id="54126"/>
    <lineage>
        <taxon>Eukaryota</taxon>
        <taxon>Metazoa</taxon>
        <taxon>Ecdysozoa</taxon>
        <taxon>Nematoda</taxon>
        <taxon>Chromadorea</taxon>
        <taxon>Rhabditida</taxon>
        <taxon>Rhabditina</taxon>
        <taxon>Diplogasteromorpha</taxon>
        <taxon>Diplogasteroidea</taxon>
        <taxon>Neodiplogasteridae</taxon>
        <taxon>Pristionchus</taxon>
    </lineage>
</organism>
<dbReference type="SUPFAM" id="SSF141673">
    <property type="entry name" value="MOSC N-terminal domain-like"/>
    <property type="match status" value="1"/>
</dbReference>
<dbReference type="GO" id="GO:0030151">
    <property type="term" value="F:molybdenum ion binding"/>
    <property type="evidence" value="ECO:0007669"/>
    <property type="project" value="InterPro"/>
</dbReference>
<dbReference type="Pfam" id="PF03476">
    <property type="entry name" value="MOSC_N"/>
    <property type="match status" value="1"/>
</dbReference>
<dbReference type="Proteomes" id="UP000005239">
    <property type="component" value="Unassembled WGS sequence"/>
</dbReference>
<dbReference type="PANTHER" id="PTHR36930:SF1">
    <property type="entry name" value="MOSC DOMAIN-CONTAINING PROTEIN"/>
    <property type="match status" value="1"/>
</dbReference>
<dbReference type="InterPro" id="IPR011037">
    <property type="entry name" value="Pyrv_Knase-like_insert_dom_sf"/>
</dbReference>
<dbReference type="OrthoDB" id="17255at2759"/>
<dbReference type="PROSITE" id="PS51340">
    <property type="entry name" value="MOSC"/>
    <property type="match status" value="1"/>
</dbReference>
<dbReference type="InterPro" id="IPR052716">
    <property type="entry name" value="MOSC_domain"/>
</dbReference>
<evidence type="ECO:0000313" key="1">
    <source>
        <dbReference type="EnsemblMetazoa" id="PPA17294.1"/>
    </source>
</evidence>
<dbReference type="AlphaFoldDB" id="A0A2A6CBP4"/>
<reference evidence="1" key="2">
    <citation type="submission" date="2022-06" db="UniProtKB">
        <authorList>
            <consortium name="EnsemblMetazoa"/>
        </authorList>
    </citation>
    <scope>IDENTIFICATION</scope>
    <source>
        <strain evidence="1">PS312</strain>
    </source>
</reference>
<dbReference type="EnsemblMetazoa" id="PPA17294.1">
    <property type="protein sequence ID" value="PPA17294.1"/>
    <property type="gene ID" value="WBGene00106848"/>
</dbReference>